<accession>A0ACC1MKM8</accession>
<dbReference type="Proteomes" id="UP001143910">
    <property type="component" value="Unassembled WGS sequence"/>
</dbReference>
<evidence type="ECO:0000313" key="1">
    <source>
        <dbReference type="EMBL" id="KAJ2967485.1"/>
    </source>
</evidence>
<proteinExistence type="predicted"/>
<name>A0ACC1MKM8_9HYPO</name>
<dbReference type="EMBL" id="JANJQO010002277">
    <property type="protein sequence ID" value="KAJ2967485.1"/>
    <property type="molecule type" value="Genomic_DNA"/>
</dbReference>
<keyword evidence="2" id="KW-1185">Reference proteome</keyword>
<gene>
    <name evidence="1" type="ORF">NQ176_g9639</name>
</gene>
<comment type="caution">
    <text evidence="1">The sequence shown here is derived from an EMBL/GenBank/DDBJ whole genome shotgun (WGS) entry which is preliminary data.</text>
</comment>
<sequence>MANDGYPAETGKRLLEYLDSPNFVKNLKSGLSHTYEVDKEAADTMREKSKQPYGMSSRHYRFLENPLNQYKPDLLVTHQSLYRRTGVAVLVLIARATMKSPIPLQFEPEFANDGLYCEWAYVIDLDTQVLEVYGGSERKNENHRFHDIGAPGETVPKFLLKVHFSAISNYTHKEDFGVAFQAMAIRIRDLHIVSHKIAEVSDGIGACEPSHGVHHNPIHAQKLPYSDYQQPIPSQPQGQNVQHVMPSANPKAGRKRAGLPRRSARLIARLKEQGKIDHTEATLEDMNDKLWLWCNSEEKQVEGNNPVTCIT</sequence>
<protein>
    <submittedName>
        <fullName evidence="1">Uncharacterized protein</fullName>
    </submittedName>
</protein>
<reference evidence="1" key="1">
    <citation type="submission" date="2022-08" db="EMBL/GenBank/DDBJ databases">
        <title>Genome Sequence of Lecanicillium fungicola.</title>
        <authorList>
            <person name="Buettner E."/>
        </authorList>
    </citation>
    <scope>NUCLEOTIDE SEQUENCE</scope>
    <source>
        <strain evidence="1">Babe33</strain>
    </source>
</reference>
<evidence type="ECO:0000313" key="2">
    <source>
        <dbReference type="Proteomes" id="UP001143910"/>
    </source>
</evidence>
<organism evidence="1 2">
    <name type="scientific">Zarea fungicola</name>
    <dbReference type="NCBI Taxonomy" id="93591"/>
    <lineage>
        <taxon>Eukaryota</taxon>
        <taxon>Fungi</taxon>
        <taxon>Dikarya</taxon>
        <taxon>Ascomycota</taxon>
        <taxon>Pezizomycotina</taxon>
        <taxon>Sordariomycetes</taxon>
        <taxon>Hypocreomycetidae</taxon>
        <taxon>Hypocreales</taxon>
        <taxon>Cordycipitaceae</taxon>
        <taxon>Zarea</taxon>
    </lineage>
</organism>